<name>A0A151MMG5_ALLMI</name>
<protein>
    <submittedName>
        <fullName evidence="1">Uncharacterized protein</fullName>
    </submittedName>
</protein>
<proteinExistence type="predicted"/>
<dbReference type="AlphaFoldDB" id="A0A151MMG5"/>
<evidence type="ECO:0000313" key="1">
    <source>
        <dbReference type="EMBL" id="KYO25725.1"/>
    </source>
</evidence>
<accession>A0A151MMG5</accession>
<sequence length="104" mass="11511">MAPVPDSKMRKWRLKAATEQGPVLQEASGSRGPACVCRAVIMRLRLLTPAYFRLLQLQLSGVLECEPKDRLVNHTALLLAIMGLSLSYYSVRQLAKPVKPPPAQ</sequence>
<dbReference type="Proteomes" id="UP000050525">
    <property type="component" value="Unassembled WGS sequence"/>
</dbReference>
<comment type="caution">
    <text evidence="1">The sequence shown here is derived from an EMBL/GenBank/DDBJ whole genome shotgun (WGS) entry which is preliminary data.</text>
</comment>
<reference evidence="1 2" key="1">
    <citation type="journal article" date="2012" name="Genome Biol.">
        <title>Sequencing three crocodilian genomes to illuminate the evolution of archosaurs and amniotes.</title>
        <authorList>
            <person name="St John J.A."/>
            <person name="Braun E.L."/>
            <person name="Isberg S.R."/>
            <person name="Miles L.G."/>
            <person name="Chong A.Y."/>
            <person name="Gongora J."/>
            <person name="Dalzell P."/>
            <person name="Moran C."/>
            <person name="Bed'hom B."/>
            <person name="Abzhanov A."/>
            <person name="Burgess S.C."/>
            <person name="Cooksey A.M."/>
            <person name="Castoe T.A."/>
            <person name="Crawford N.G."/>
            <person name="Densmore L.D."/>
            <person name="Drew J.C."/>
            <person name="Edwards S.V."/>
            <person name="Faircloth B.C."/>
            <person name="Fujita M.K."/>
            <person name="Greenwold M.J."/>
            <person name="Hoffmann F.G."/>
            <person name="Howard J.M."/>
            <person name="Iguchi T."/>
            <person name="Janes D.E."/>
            <person name="Khan S.Y."/>
            <person name="Kohno S."/>
            <person name="de Koning A.J."/>
            <person name="Lance S.L."/>
            <person name="McCarthy F.M."/>
            <person name="McCormack J.E."/>
            <person name="Merchant M.E."/>
            <person name="Peterson D.G."/>
            <person name="Pollock D.D."/>
            <person name="Pourmand N."/>
            <person name="Raney B.J."/>
            <person name="Roessler K.A."/>
            <person name="Sanford J.R."/>
            <person name="Sawyer R.H."/>
            <person name="Schmidt C.J."/>
            <person name="Triplett E.W."/>
            <person name="Tuberville T.D."/>
            <person name="Venegas-Anaya M."/>
            <person name="Howard J.T."/>
            <person name="Jarvis E.D."/>
            <person name="Guillette L.J.Jr."/>
            <person name="Glenn T.C."/>
            <person name="Green R.E."/>
            <person name="Ray D.A."/>
        </authorList>
    </citation>
    <scope>NUCLEOTIDE SEQUENCE [LARGE SCALE GENOMIC DNA]</scope>
    <source>
        <strain evidence="1">KSC_2009_1</strain>
    </source>
</reference>
<gene>
    <name evidence="1" type="ORF">Y1Q_0023555</name>
</gene>
<dbReference type="EMBL" id="AKHW03005669">
    <property type="protein sequence ID" value="KYO25725.1"/>
    <property type="molecule type" value="Genomic_DNA"/>
</dbReference>
<evidence type="ECO:0000313" key="2">
    <source>
        <dbReference type="Proteomes" id="UP000050525"/>
    </source>
</evidence>
<keyword evidence="2" id="KW-1185">Reference proteome</keyword>
<organism evidence="1 2">
    <name type="scientific">Alligator mississippiensis</name>
    <name type="common">American alligator</name>
    <dbReference type="NCBI Taxonomy" id="8496"/>
    <lineage>
        <taxon>Eukaryota</taxon>
        <taxon>Metazoa</taxon>
        <taxon>Chordata</taxon>
        <taxon>Craniata</taxon>
        <taxon>Vertebrata</taxon>
        <taxon>Euteleostomi</taxon>
        <taxon>Archelosauria</taxon>
        <taxon>Archosauria</taxon>
        <taxon>Crocodylia</taxon>
        <taxon>Alligatoridae</taxon>
        <taxon>Alligatorinae</taxon>
        <taxon>Alligator</taxon>
    </lineage>
</organism>